<keyword evidence="6" id="KW-1185">Reference proteome</keyword>
<dbReference type="PROSITE" id="PS50977">
    <property type="entry name" value="HTH_TETR_2"/>
    <property type="match status" value="1"/>
</dbReference>
<dbReference type="GO" id="GO:0003677">
    <property type="term" value="F:DNA binding"/>
    <property type="evidence" value="ECO:0007669"/>
    <property type="project" value="UniProtKB-UniRule"/>
</dbReference>
<evidence type="ECO:0000259" key="4">
    <source>
        <dbReference type="PROSITE" id="PS50977"/>
    </source>
</evidence>
<accession>A0A6A7Y2E9</accession>
<proteinExistence type="predicted"/>
<protein>
    <submittedName>
        <fullName evidence="5">TetR/AcrR family transcriptional regulator</fullName>
    </submittedName>
</protein>
<evidence type="ECO:0000256" key="2">
    <source>
        <dbReference type="PROSITE-ProRule" id="PRU00335"/>
    </source>
</evidence>
<feature type="domain" description="HTH tetR-type" evidence="4">
    <location>
        <begin position="4"/>
        <end position="64"/>
    </location>
</feature>
<dbReference type="InterPro" id="IPR009057">
    <property type="entry name" value="Homeodomain-like_sf"/>
</dbReference>
<organism evidence="5 6">
    <name type="scientific">Segnochrobactrum spirostomi</name>
    <dbReference type="NCBI Taxonomy" id="2608987"/>
    <lineage>
        <taxon>Bacteria</taxon>
        <taxon>Pseudomonadati</taxon>
        <taxon>Pseudomonadota</taxon>
        <taxon>Alphaproteobacteria</taxon>
        <taxon>Hyphomicrobiales</taxon>
        <taxon>Segnochrobactraceae</taxon>
        <taxon>Segnochrobactrum</taxon>
    </lineage>
</organism>
<gene>
    <name evidence="5" type="ORF">F0357_07545</name>
</gene>
<evidence type="ECO:0000256" key="1">
    <source>
        <dbReference type="ARBA" id="ARBA00023125"/>
    </source>
</evidence>
<feature type="DNA-binding region" description="H-T-H motif" evidence="2">
    <location>
        <begin position="27"/>
        <end position="46"/>
    </location>
</feature>
<dbReference type="SUPFAM" id="SSF46689">
    <property type="entry name" value="Homeodomain-like"/>
    <property type="match status" value="1"/>
</dbReference>
<feature type="region of interest" description="Disordered" evidence="3">
    <location>
        <begin position="205"/>
        <end position="228"/>
    </location>
</feature>
<evidence type="ECO:0000256" key="3">
    <source>
        <dbReference type="SAM" id="MobiDB-lite"/>
    </source>
</evidence>
<dbReference type="AlphaFoldDB" id="A0A6A7Y2E9"/>
<name>A0A6A7Y2E9_9HYPH</name>
<evidence type="ECO:0000313" key="5">
    <source>
        <dbReference type="EMBL" id="MQT12518.1"/>
    </source>
</evidence>
<dbReference type="Gene3D" id="1.10.357.10">
    <property type="entry name" value="Tetracycline Repressor, domain 2"/>
    <property type="match status" value="1"/>
</dbReference>
<dbReference type="RefSeq" id="WP_153479774.1">
    <property type="nucleotide sequence ID" value="NZ_VWNA01000001.1"/>
</dbReference>
<keyword evidence="1 2" id="KW-0238">DNA-binding</keyword>
<dbReference type="EMBL" id="VWNA01000001">
    <property type="protein sequence ID" value="MQT12518.1"/>
    <property type="molecule type" value="Genomic_DNA"/>
</dbReference>
<reference evidence="5 6" key="1">
    <citation type="submission" date="2019-09" db="EMBL/GenBank/DDBJ databases">
        <title>Segnochrobactrum spirostomi gen. nov., sp. nov., isolated from the ciliate Spirostomum cf. yagiui and description of a novel family, Segnochrobactraceae fam. nov. within the order Rhizobiales of the class Alphaproteobacteria.</title>
        <authorList>
            <person name="Akter S."/>
            <person name="Shazib S.U.A."/>
            <person name="Shin M.K."/>
        </authorList>
    </citation>
    <scope>NUCLEOTIDE SEQUENCE [LARGE SCALE GENOMIC DNA]</scope>
    <source>
        <strain evidence="5 6">Sp-1</strain>
    </source>
</reference>
<sequence length="228" mass="25006">MATDKQKQKIVDAFIAAVAERPWHEVSLAVIAARAEVPLSTLRSAFASRLDIVAAFVERIDTAVLAGLDPDLAEATPKDRLFDLLMRRFDLLTPYKAAVGALREAARRDPSLALCLAGFALRSQRWTLEAAGIESTSPAGRLKAKGLTYVYAKVLKVWLDEDDPAHGRTMAALDKELERGGETLKRAEQACDTARRTLRPFAEFIERSRARRSGRSSSAPSEETPEAA</sequence>
<dbReference type="InterPro" id="IPR001647">
    <property type="entry name" value="HTH_TetR"/>
</dbReference>
<dbReference type="Proteomes" id="UP000332515">
    <property type="component" value="Unassembled WGS sequence"/>
</dbReference>
<comment type="caution">
    <text evidence="5">The sequence shown here is derived from an EMBL/GenBank/DDBJ whole genome shotgun (WGS) entry which is preliminary data.</text>
</comment>
<evidence type="ECO:0000313" key="6">
    <source>
        <dbReference type="Proteomes" id="UP000332515"/>
    </source>
</evidence>